<sequence>MFRGLVDFSAELNESLRTHLDKATVFKGTSKTIQNDLLDCMLQIFHEYNISEEIKAANFVAVIADETSDVPNIFQMLLIYRYIVSDKVVERFWRFLNPSNHDAESLSACILKEVNAQLRDTPHKLISQSYNGAAVLSGKERGVQRRVRQHYPEVFYVHCHAHQLNLVMSQINRGVRIFFFSNLEGISSFFSKSPQRTKVLDEVVGRRL</sequence>
<dbReference type="EMBL" id="JAJSOF020000005">
    <property type="protein sequence ID" value="KAJ4447531.1"/>
    <property type="molecule type" value="Genomic_DNA"/>
</dbReference>
<evidence type="ECO:0008006" key="3">
    <source>
        <dbReference type="Google" id="ProtNLM"/>
    </source>
</evidence>
<evidence type="ECO:0000313" key="1">
    <source>
        <dbReference type="EMBL" id="KAJ4447531.1"/>
    </source>
</evidence>
<dbReference type="PANTHER" id="PTHR45749">
    <property type="match status" value="1"/>
</dbReference>
<comment type="caution">
    <text evidence="1">The sequence shown here is derived from an EMBL/GenBank/DDBJ whole genome shotgun (WGS) entry which is preliminary data.</text>
</comment>
<accession>A0ABQ8TN34</accession>
<reference evidence="1 2" key="1">
    <citation type="journal article" date="2022" name="Allergy">
        <title>Genome assembly and annotation of Periplaneta americana reveal a comprehensive cockroach allergen profile.</title>
        <authorList>
            <person name="Wang L."/>
            <person name="Xiong Q."/>
            <person name="Saelim N."/>
            <person name="Wang L."/>
            <person name="Nong W."/>
            <person name="Wan A.T."/>
            <person name="Shi M."/>
            <person name="Liu X."/>
            <person name="Cao Q."/>
            <person name="Hui J.H.L."/>
            <person name="Sookrung N."/>
            <person name="Leung T.F."/>
            <person name="Tungtrongchitr A."/>
            <person name="Tsui S.K.W."/>
        </authorList>
    </citation>
    <scope>NUCLEOTIDE SEQUENCE [LARGE SCALE GENOMIC DNA]</scope>
    <source>
        <strain evidence="1">PWHHKU_190912</strain>
    </source>
</reference>
<keyword evidence="2" id="KW-1185">Reference proteome</keyword>
<protein>
    <recommendedName>
        <fullName evidence="3">DUF4371 domain-containing protein</fullName>
    </recommendedName>
</protein>
<evidence type="ECO:0000313" key="2">
    <source>
        <dbReference type="Proteomes" id="UP001148838"/>
    </source>
</evidence>
<organism evidence="1 2">
    <name type="scientific">Periplaneta americana</name>
    <name type="common">American cockroach</name>
    <name type="synonym">Blatta americana</name>
    <dbReference type="NCBI Taxonomy" id="6978"/>
    <lineage>
        <taxon>Eukaryota</taxon>
        <taxon>Metazoa</taxon>
        <taxon>Ecdysozoa</taxon>
        <taxon>Arthropoda</taxon>
        <taxon>Hexapoda</taxon>
        <taxon>Insecta</taxon>
        <taxon>Pterygota</taxon>
        <taxon>Neoptera</taxon>
        <taxon>Polyneoptera</taxon>
        <taxon>Dictyoptera</taxon>
        <taxon>Blattodea</taxon>
        <taxon>Blattoidea</taxon>
        <taxon>Blattidae</taxon>
        <taxon>Blattinae</taxon>
        <taxon>Periplaneta</taxon>
    </lineage>
</organism>
<gene>
    <name evidence="1" type="ORF">ANN_09538</name>
</gene>
<name>A0ABQ8TN34_PERAM</name>
<dbReference type="Proteomes" id="UP001148838">
    <property type="component" value="Unassembled WGS sequence"/>
</dbReference>
<proteinExistence type="predicted"/>
<dbReference type="PANTHER" id="PTHR45749:SF28">
    <property type="entry name" value="ZINC FINGER MYM-TYPE PROTEIN 1-LIKE-RELATED"/>
    <property type="match status" value="1"/>
</dbReference>